<reference evidence="2" key="1">
    <citation type="submission" date="2023-08" db="EMBL/GenBank/DDBJ databases">
        <authorList>
            <person name="Chen Y."/>
            <person name="Shah S."/>
            <person name="Dougan E. K."/>
            <person name="Thang M."/>
            <person name="Chan C."/>
        </authorList>
    </citation>
    <scope>NUCLEOTIDE SEQUENCE</scope>
</reference>
<evidence type="ECO:0000313" key="3">
    <source>
        <dbReference type="Proteomes" id="UP001178507"/>
    </source>
</evidence>
<keyword evidence="3" id="KW-1185">Reference proteome</keyword>
<evidence type="ECO:0000313" key="2">
    <source>
        <dbReference type="EMBL" id="CAJ1397370.1"/>
    </source>
</evidence>
<gene>
    <name evidence="2" type="ORF">EVOR1521_LOCUS21403</name>
</gene>
<name>A0AA36N3L5_9DINO</name>
<dbReference type="Proteomes" id="UP001178507">
    <property type="component" value="Unassembled WGS sequence"/>
</dbReference>
<evidence type="ECO:0000256" key="1">
    <source>
        <dbReference type="SAM" id="MobiDB-lite"/>
    </source>
</evidence>
<comment type="caution">
    <text evidence="2">The sequence shown here is derived from an EMBL/GenBank/DDBJ whole genome shotgun (WGS) entry which is preliminary data.</text>
</comment>
<organism evidence="2 3">
    <name type="scientific">Effrenium voratum</name>
    <dbReference type="NCBI Taxonomy" id="2562239"/>
    <lineage>
        <taxon>Eukaryota</taxon>
        <taxon>Sar</taxon>
        <taxon>Alveolata</taxon>
        <taxon>Dinophyceae</taxon>
        <taxon>Suessiales</taxon>
        <taxon>Symbiodiniaceae</taxon>
        <taxon>Effrenium</taxon>
    </lineage>
</organism>
<feature type="compositionally biased region" description="Basic and acidic residues" evidence="1">
    <location>
        <begin position="58"/>
        <end position="70"/>
    </location>
</feature>
<sequence>MAREYEKQLDLLMEKKKALEATPEELARASAPRLPPKRLREKVHDPDPEGQVAALKEANLKMQKELEALRKMSGSATPSPKPRPSPNTRTSTEKEPSGTKARNSRMCQKKDSKELTEEENEESQEEEEDEEEEEKETEENSQAGEQAEAEEDAEEGDDEEAEERTPEVTGKKPTGRKQPKTNSAPQSLGARKNRLRRMCELKPSGRLNVPEPIHEAWKNGSTAEREDMIATLDECGWRKEDFVKRVIKSREKVARKSAKKKRGWYSTEGMAKKLSWSGSYIKGVVKFCEKKGNEHLTKKDKYNKNITKYYVEYEEDDESADELEERERQEEIEATGVCQGTSTCQRFPYLFASWVLALCFFVRLASL</sequence>
<dbReference type="EMBL" id="CAUJNA010003264">
    <property type="protein sequence ID" value="CAJ1397370.1"/>
    <property type="molecule type" value="Genomic_DNA"/>
</dbReference>
<dbReference type="AlphaFoldDB" id="A0AA36N3L5"/>
<feature type="region of interest" description="Disordered" evidence="1">
    <location>
        <begin position="20"/>
        <end position="194"/>
    </location>
</feature>
<proteinExistence type="predicted"/>
<feature type="compositionally biased region" description="Acidic residues" evidence="1">
    <location>
        <begin position="116"/>
        <end position="139"/>
    </location>
</feature>
<accession>A0AA36N3L5</accession>
<feature type="compositionally biased region" description="Acidic residues" evidence="1">
    <location>
        <begin position="147"/>
        <end position="162"/>
    </location>
</feature>
<protein>
    <submittedName>
        <fullName evidence="2">Uncharacterized protein</fullName>
    </submittedName>
</protein>